<keyword evidence="2" id="KW-1277">Toxin-antitoxin system</keyword>
<dbReference type="InterPro" id="IPR000182">
    <property type="entry name" value="GNAT_dom"/>
</dbReference>
<organism evidence="7 8">
    <name type="scientific">Desulfotignum phosphitoxidans DSM 13687</name>
    <dbReference type="NCBI Taxonomy" id="1286635"/>
    <lineage>
        <taxon>Bacteria</taxon>
        <taxon>Pseudomonadati</taxon>
        <taxon>Thermodesulfobacteriota</taxon>
        <taxon>Desulfobacteria</taxon>
        <taxon>Desulfobacterales</taxon>
        <taxon>Desulfobacteraceae</taxon>
        <taxon>Desulfotignum</taxon>
    </lineage>
</organism>
<dbReference type="EMBL" id="APJX01000001">
    <property type="protein sequence ID" value="EMS81387.1"/>
    <property type="molecule type" value="Genomic_DNA"/>
</dbReference>
<evidence type="ECO:0000256" key="5">
    <source>
        <dbReference type="ARBA" id="ARBA00049880"/>
    </source>
</evidence>
<dbReference type="Gene3D" id="3.40.630.30">
    <property type="match status" value="1"/>
</dbReference>
<comment type="catalytic activity">
    <reaction evidence="5">
        <text>glycyl-tRNA(Gly) + acetyl-CoA = N-acetylglycyl-tRNA(Gly) + CoA + H(+)</text>
        <dbReference type="Rhea" id="RHEA:81867"/>
        <dbReference type="Rhea" id="RHEA-COMP:9683"/>
        <dbReference type="Rhea" id="RHEA-COMP:19766"/>
        <dbReference type="ChEBI" id="CHEBI:15378"/>
        <dbReference type="ChEBI" id="CHEBI:57287"/>
        <dbReference type="ChEBI" id="CHEBI:57288"/>
        <dbReference type="ChEBI" id="CHEBI:78522"/>
        <dbReference type="ChEBI" id="CHEBI:232036"/>
    </reaction>
</comment>
<comment type="caution">
    <text evidence="7">The sequence shown here is derived from an EMBL/GenBank/DDBJ whole genome shotgun (WGS) entry which is preliminary data.</text>
</comment>
<keyword evidence="1" id="KW-0678">Repressor</keyword>
<dbReference type="OrthoDB" id="9799147at2"/>
<gene>
    <name evidence="7" type="ORF">Dpo_1c05280</name>
</gene>
<reference evidence="7 8" key="1">
    <citation type="journal article" date="2013" name="Genome Announc.">
        <title>Draft Genome Sequence of Desulfotignum phosphitoxidans DSM 13687 Strain FiPS-3.</title>
        <authorList>
            <person name="Poehlein A."/>
            <person name="Daniel R."/>
            <person name="Simeonova D.D."/>
        </authorList>
    </citation>
    <scope>NUCLEOTIDE SEQUENCE [LARGE SCALE GENOMIC DNA]</scope>
    <source>
        <strain evidence="7 8">DSM 13687</strain>
    </source>
</reference>
<evidence type="ECO:0000313" key="7">
    <source>
        <dbReference type="EMBL" id="EMS81387.1"/>
    </source>
</evidence>
<dbReference type="PANTHER" id="PTHR36449">
    <property type="entry name" value="ACETYLTRANSFERASE-RELATED"/>
    <property type="match status" value="1"/>
</dbReference>
<dbReference type="RefSeq" id="WP_006964104.1">
    <property type="nucleotide sequence ID" value="NZ_APJX01000001.1"/>
</dbReference>
<sequence length="171" mass="19740">MNRFEELTRSHNRVGFDCGVQELNVFLHNLAHQNFKKGLSRTFVLTSEDIPEEILSFYTLSIFEVCARKLPQRFSKKYKGHLPAVKIARLAVATVLQNQGFGKYMIIDAIRRAMAISKHVGIIGLFVDATNEDAKKYYLKFGFIPLPDHTLELFLPLKTLQKMYVEVFEKK</sequence>
<dbReference type="PANTHER" id="PTHR36449:SF1">
    <property type="entry name" value="ACETYLTRANSFERASE"/>
    <property type="match status" value="1"/>
</dbReference>
<dbReference type="InterPro" id="IPR016181">
    <property type="entry name" value="Acyl_CoA_acyltransferase"/>
</dbReference>
<dbReference type="Pfam" id="PF00583">
    <property type="entry name" value="Acetyltransf_1"/>
    <property type="match status" value="1"/>
</dbReference>
<proteinExistence type="predicted"/>
<name>S0G7R1_9BACT</name>
<evidence type="ECO:0000259" key="6">
    <source>
        <dbReference type="Pfam" id="PF00583"/>
    </source>
</evidence>
<keyword evidence="3 7" id="KW-0808">Transferase</keyword>
<evidence type="ECO:0000256" key="3">
    <source>
        <dbReference type="ARBA" id="ARBA00022679"/>
    </source>
</evidence>
<evidence type="ECO:0000256" key="4">
    <source>
        <dbReference type="ARBA" id="ARBA00023315"/>
    </source>
</evidence>
<evidence type="ECO:0000256" key="2">
    <source>
        <dbReference type="ARBA" id="ARBA00022649"/>
    </source>
</evidence>
<accession>S0G7R1</accession>
<protein>
    <submittedName>
        <fullName evidence="7">Putative acetyltransferase</fullName>
    </submittedName>
</protein>
<feature type="domain" description="N-acetyltransferase" evidence="6">
    <location>
        <begin position="72"/>
        <end position="143"/>
    </location>
</feature>
<evidence type="ECO:0000313" key="8">
    <source>
        <dbReference type="Proteomes" id="UP000014216"/>
    </source>
</evidence>
<dbReference type="AlphaFoldDB" id="S0G7R1"/>
<keyword evidence="4" id="KW-0012">Acyltransferase</keyword>
<evidence type="ECO:0000256" key="1">
    <source>
        <dbReference type="ARBA" id="ARBA00022491"/>
    </source>
</evidence>
<dbReference type="Proteomes" id="UP000014216">
    <property type="component" value="Unassembled WGS sequence"/>
</dbReference>
<keyword evidence="8" id="KW-1185">Reference proteome</keyword>
<dbReference type="SUPFAM" id="SSF55729">
    <property type="entry name" value="Acyl-CoA N-acyltransferases (Nat)"/>
    <property type="match status" value="1"/>
</dbReference>
<dbReference type="GO" id="GO:0016747">
    <property type="term" value="F:acyltransferase activity, transferring groups other than amino-acyl groups"/>
    <property type="evidence" value="ECO:0007669"/>
    <property type="project" value="InterPro"/>
</dbReference>